<name>A0A235ENB3_9BURK</name>
<keyword evidence="2" id="KW-1185">Reference proteome</keyword>
<evidence type="ECO:0000313" key="2">
    <source>
        <dbReference type="Proteomes" id="UP000215441"/>
    </source>
</evidence>
<sequence>MEIASFDDLLQAARQQPEPQRLLFVFAAAELPDDATPAQRARFEAGQGGALVPLMCVDKTPQELASFSALVEEAQQFTAPGHDWAMVFAAALPGTLNQAPTSADAEAPLQRMVDAIKGGAHGRYIPFNRQGQPVRLG</sequence>
<comment type="caution">
    <text evidence="1">The sequence shown here is derived from an EMBL/GenBank/DDBJ whole genome shotgun (WGS) entry which is preliminary data.</text>
</comment>
<dbReference type="RefSeq" id="WP_094289265.1">
    <property type="nucleotide sequence ID" value="NZ_NOIG01000006.1"/>
</dbReference>
<dbReference type="EMBL" id="NOIG01000006">
    <property type="protein sequence ID" value="OYD50500.1"/>
    <property type="molecule type" value="Genomic_DNA"/>
</dbReference>
<dbReference type="AlphaFoldDB" id="A0A235ENB3"/>
<evidence type="ECO:0000313" key="1">
    <source>
        <dbReference type="EMBL" id="OYD50500.1"/>
    </source>
</evidence>
<accession>A0A235ENB3</accession>
<proteinExistence type="predicted"/>
<organism evidence="1 2">
    <name type="scientific">Acidovorax kalamii</name>
    <dbReference type="NCBI Taxonomy" id="2004485"/>
    <lineage>
        <taxon>Bacteria</taxon>
        <taxon>Pseudomonadati</taxon>
        <taxon>Pseudomonadota</taxon>
        <taxon>Betaproteobacteria</taxon>
        <taxon>Burkholderiales</taxon>
        <taxon>Comamonadaceae</taxon>
        <taxon>Acidovorax</taxon>
    </lineage>
</organism>
<dbReference type="Proteomes" id="UP000215441">
    <property type="component" value="Unassembled WGS sequence"/>
</dbReference>
<protein>
    <submittedName>
        <fullName evidence="1">Ribonucleotide reductase subunit alpha</fullName>
    </submittedName>
</protein>
<gene>
    <name evidence="1" type="ORF">CBY09_10675</name>
</gene>
<reference evidence="1 2" key="1">
    <citation type="submission" date="2017-07" db="EMBL/GenBank/DDBJ databases">
        <title>Acidovorax KNDSW TSA 6 genome sequence and assembly.</title>
        <authorList>
            <person name="Mayilraj S."/>
        </authorList>
    </citation>
    <scope>NUCLEOTIDE SEQUENCE [LARGE SCALE GENOMIC DNA]</scope>
    <source>
        <strain evidence="1 2">KNDSW-TSA6</strain>
    </source>
</reference>
<dbReference type="OrthoDB" id="6182044at2"/>